<keyword evidence="3" id="KW-0175">Coiled coil</keyword>
<dbReference type="Gene3D" id="2.20.200.10">
    <property type="entry name" value="Outer membrane efflux proteins (OEP)"/>
    <property type="match status" value="1"/>
</dbReference>
<dbReference type="Proteomes" id="UP001293718">
    <property type="component" value="Unassembled WGS sequence"/>
</dbReference>
<comment type="similarity">
    <text evidence="1 2">Belongs to the outer membrane factor (OMF) (TC 1.B.17) family.</text>
</comment>
<keyword evidence="2" id="KW-1134">Transmembrane beta strand</keyword>
<reference evidence="4 5" key="1">
    <citation type="submission" date="2023-11" db="EMBL/GenBank/DDBJ databases">
        <title>Draft genome of Azohydromonas lata strain H1 (DSM1123), a polyhydroxyalkanoate producer.</title>
        <authorList>
            <person name="Traversa D."/>
            <person name="D'Addabbo P."/>
            <person name="Pazzani C."/>
            <person name="Manzari C."/>
            <person name="Chiara M."/>
            <person name="Scrascia M."/>
        </authorList>
    </citation>
    <scope>NUCLEOTIDE SEQUENCE [LARGE SCALE GENOMIC DNA]</scope>
    <source>
        <strain evidence="4 5">H1</strain>
    </source>
</reference>
<dbReference type="NCBIfam" id="TIGR01845">
    <property type="entry name" value="outer_NodT"/>
    <property type="match status" value="1"/>
</dbReference>
<name>A0ABU5IIV4_9BURK</name>
<evidence type="ECO:0000256" key="3">
    <source>
        <dbReference type="SAM" id="Coils"/>
    </source>
</evidence>
<organism evidence="4 5">
    <name type="scientific">Azohydromonas lata</name>
    <dbReference type="NCBI Taxonomy" id="45677"/>
    <lineage>
        <taxon>Bacteria</taxon>
        <taxon>Pseudomonadati</taxon>
        <taxon>Pseudomonadota</taxon>
        <taxon>Betaproteobacteria</taxon>
        <taxon>Burkholderiales</taxon>
        <taxon>Sphaerotilaceae</taxon>
        <taxon>Azohydromonas</taxon>
    </lineage>
</organism>
<dbReference type="PANTHER" id="PTHR30203">
    <property type="entry name" value="OUTER MEMBRANE CATION EFFLUX PROTEIN"/>
    <property type="match status" value="1"/>
</dbReference>
<gene>
    <name evidence="4" type="ORF">SM757_19300</name>
</gene>
<evidence type="ECO:0000256" key="2">
    <source>
        <dbReference type="RuleBase" id="RU362097"/>
    </source>
</evidence>
<dbReference type="Gene3D" id="1.20.1600.10">
    <property type="entry name" value="Outer membrane efflux proteins (OEP)"/>
    <property type="match status" value="1"/>
</dbReference>
<dbReference type="Pfam" id="PF02321">
    <property type="entry name" value="OEP"/>
    <property type="match status" value="2"/>
</dbReference>
<evidence type="ECO:0000313" key="4">
    <source>
        <dbReference type="EMBL" id="MDZ5458730.1"/>
    </source>
</evidence>
<protein>
    <submittedName>
        <fullName evidence="4">Efflux transporter outer membrane subunit</fullName>
    </submittedName>
</protein>
<keyword evidence="5" id="KW-1185">Reference proteome</keyword>
<dbReference type="SUPFAM" id="SSF56954">
    <property type="entry name" value="Outer membrane efflux proteins (OEP)"/>
    <property type="match status" value="1"/>
</dbReference>
<accession>A0ABU5IIV4</accession>
<evidence type="ECO:0000313" key="5">
    <source>
        <dbReference type="Proteomes" id="UP001293718"/>
    </source>
</evidence>
<keyword evidence="2" id="KW-0812">Transmembrane</keyword>
<evidence type="ECO:0000256" key="1">
    <source>
        <dbReference type="ARBA" id="ARBA00007613"/>
    </source>
</evidence>
<dbReference type="EMBL" id="JAXOJX010000033">
    <property type="protein sequence ID" value="MDZ5458730.1"/>
    <property type="molecule type" value="Genomic_DNA"/>
</dbReference>
<dbReference type="InterPro" id="IPR010131">
    <property type="entry name" value="MdtP/NodT-like"/>
</dbReference>
<feature type="coiled-coil region" evidence="3">
    <location>
        <begin position="239"/>
        <end position="266"/>
    </location>
</feature>
<dbReference type="RefSeq" id="WP_322466735.1">
    <property type="nucleotide sequence ID" value="NZ_JAXOJX010000033.1"/>
</dbReference>
<proteinExistence type="inferred from homology"/>
<comment type="caution">
    <text evidence="4">The sequence shown here is derived from an EMBL/GenBank/DDBJ whole genome shotgun (WGS) entry which is preliminary data.</text>
</comment>
<sequence length="494" mass="52086">MSGLAGCQRRWKGQRRSVFPPPPAAALLAALLLAGCASPRPTSPLPPPAVETPAAWRTPIAEAQDIDPAWWRRFNDPVLDALVAQALQRNADLATARARVAEYEARQRVAAAGLSPTLALSAGPARARARTPAGTVSESTLLQAGVQAAWEVDLWGRLRSLEAAALAQLQGQRAAADAAALSIAATTANGYFNLRSQDAQLDLARATLASREESLRRAQRLFEEGYSSRLDFVQAEAELHTAAGAVAQLERAVAQQENALAVLAGRAPGPLPRGMSLQALQPPAAVAGLPSSLLRRRPDLAQAEQAVAAADAAFAAARDQLLPALNLSASATYQGFTLHQLLDAPTLLWSVGASVLAPVFQGGRLRAQADAAQAQREQALHGYEQAARTAFAEVDNALASIASLRVQAAEAALRRDAALQALRIARNRYRNGYASYLEELDAQRGSYAAEQGVLQVQGALLAAHVDLARALGGGWRDGGETPVSASRDMVVPRQ</sequence>
<keyword evidence="2" id="KW-0472">Membrane</keyword>
<dbReference type="InterPro" id="IPR003423">
    <property type="entry name" value="OMP_efflux"/>
</dbReference>
<comment type="subcellular location">
    <subcellularLocation>
        <location evidence="2">Cell membrane</location>
        <topology evidence="2">Lipid-anchor</topology>
    </subcellularLocation>
</comment>
<keyword evidence="2" id="KW-0449">Lipoprotein</keyword>
<keyword evidence="2" id="KW-0564">Palmitate</keyword>
<dbReference type="PANTHER" id="PTHR30203:SF30">
    <property type="entry name" value="OUTER MEMBRANE PROTEIN-RELATED"/>
    <property type="match status" value="1"/>
</dbReference>